<reference evidence="1" key="5">
    <citation type="journal article" date="2021" name="G3 (Bethesda)">
        <title>Aegilops tauschii genome assembly Aet v5.0 features greater sequence contiguity and improved annotation.</title>
        <authorList>
            <person name="Wang L."/>
            <person name="Zhu T."/>
            <person name="Rodriguez J.C."/>
            <person name="Deal K.R."/>
            <person name="Dubcovsky J."/>
            <person name="McGuire P.E."/>
            <person name="Lux T."/>
            <person name="Spannagl M."/>
            <person name="Mayer K.F.X."/>
            <person name="Baldrich P."/>
            <person name="Meyers B.C."/>
            <person name="Huo N."/>
            <person name="Gu Y.Q."/>
            <person name="Zhou H."/>
            <person name="Devos K.M."/>
            <person name="Bennetzen J.L."/>
            <person name="Unver T."/>
            <person name="Budak H."/>
            <person name="Gulick P.J."/>
            <person name="Galiba G."/>
            <person name="Kalapos B."/>
            <person name="Nelson D.R."/>
            <person name="Li P."/>
            <person name="You F.M."/>
            <person name="Luo M.C."/>
            <person name="Dvorak J."/>
        </authorList>
    </citation>
    <scope>NUCLEOTIDE SEQUENCE [LARGE SCALE GENOMIC DNA]</scope>
    <source>
        <strain evidence="1">cv. AL8/78</strain>
    </source>
</reference>
<sequence length="232" mass="24469">QKGQHQAAVYADGMEACIYHEVIEVPLYTLTTQPAIEFKGRQSTALDLVFLCEKPTQLWHAGRRMKKGGGKTSGCFFCLGAPMRALSRACDLYVSCMSGCARRMPAGAVVGGRGPGGFGGPATTMHLRASSDRADDLVRAASKQRRVAPEPADIGAAEKKVHVSLAPAAVPARRKRPATMVTIAEDGPCEFRACPLKRPEQRTRGAAVGGLAARGGGFGAIKVGSEAFESRA</sequence>
<dbReference type="PANTHER" id="PTHR33526:SF19">
    <property type="entry name" value="OS01G0766300 PROTEIN"/>
    <property type="match status" value="1"/>
</dbReference>
<protein>
    <submittedName>
        <fullName evidence="1">Uncharacterized protein</fullName>
    </submittedName>
</protein>
<proteinExistence type="predicted"/>
<organism evidence="1 2">
    <name type="scientific">Aegilops tauschii subsp. strangulata</name>
    <name type="common">Goatgrass</name>
    <dbReference type="NCBI Taxonomy" id="200361"/>
    <lineage>
        <taxon>Eukaryota</taxon>
        <taxon>Viridiplantae</taxon>
        <taxon>Streptophyta</taxon>
        <taxon>Embryophyta</taxon>
        <taxon>Tracheophyta</taxon>
        <taxon>Spermatophyta</taxon>
        <taxon>Magnoliopsida</taxon>
        <taxon>Liliopsida</taxon>
        <taxon>Poales</taxon>
        <taxon>Poaceae</taxon>
        <taxon>BOP clade</taxon>
        <taxon>Pooideae</taxon>
        <taxon>Triticodae</taxon>
        <taxon>Triticeae</taxon>
        <taxon>Triticinae</taxon>
        <taxon>Aegilops</taxon>
    </lineage>
</organism>
<evidence type="ECO:0000313" key="2">
    <source>
        <dbReference type="Proteomes" id="UP000015105"/>
    </source>
</evidence>
<dbReference type="EnsemblPlants" id="AET3Gv20710400.1">
    <property type="protein sequence ID" value="AET3Gv20710400.1"/>
    <property type="gene ID" value="AET3Gv20710400"/>
</dbReference>
<dbReference type="Proteomes" id="UP000015105">
    <property type="component" value="Chromosome 3D"/>
</dbReference>
<evidence type="ECO:0000313" key="1">
    <source>
        <dbReference type="EnsemblPlants" id="AET3Gv20710400.1"/>
    </source>
</evidence>
<accession>A0A453FL26</accession>
<name>A0A453FL26_AEGTS</name>
<keyword evidence="2" id="KW-1185">Reference proteome</keyword>
<reference evidence="1" key="3">
    <citation type="journal article" date="2017" name="Nature">
        <title>Genome sequence of the progenitor of the wheat D genome Aegilops tauschii.</title>
        <authorList>
            <person name="Luo M.C."/>
            <person name="Gu Y.Q."/>
            <person name="Puiu D."/>
            <person name="Wang H."/>
            <person name="Twardziok S.O."/>
            <person name="Deal K.R."/>
            <person name="Huo N."/>
            <person name="Zhu T."/>
            <person name="Wang L."/>
            <person name="Wang Y."/>
            <person name="McGuire P.E."/>
            <person name="Liu S."/>
            <person name="Long H."/>
            <person name="Ramasamy R.K."/>
            <person name="Rodriguez J.C."/>
            <person name="Van S.L."/>
            <person name="Yuan L."/>
            <person name="Wang Z."/>
            <person name="Xia Z."/>
            <person name="Xiao L."/>
            <person name="Anderson O.D."/>
            <person name="Ouyang S."/>
            <person name="Liang Y."/>
            <person name="Zimin A.V."/>
            <person name="Pertea G."/>
            <person name="Qi P."/>
            <person name="Bennetzen J.L."/>
            <person name="Dai X."/>
            <person name="Dawson M.W."/>
            <person name="Muller H.G."/>
            <person name="Kugler K."/>
            <person name="Rivarola-Duarte L."/>
            <person name="Spannagl M."/>
            <person name="Mayer K.F.X."/>
            <person name="Lu F.H."/>
            <person name="Bevan M.W."/>
            <person name="Leroy P."/>
            <person name="Li P."/>
            <person name="You F.M."/>
            <person name="Sun Q."/>
            <person name="Liu Z."/>
            <person name="Lyons E."/>
            <person name="Wicker T."/>
            <person name="Salzberg S.L."/>
            <person name="Devos K.M."/>
            <person name="Dvorak J."/>
        </authorList>
    </citation>
    <scope>NUCLEOTIDE SEQUENCE [LARGE SCALE GENOMIC DNA]</scope>
    <source>
        <strain evidence="1">cv. AL8/78</strain>
    </source>
</reference>
<reference evidence="2" key="2">
    <citation type="journal article" date="2017" name="Nat. Plants">
        <title>The Aegilops tauschii genome reveals multiple impacts of transposons.</title>
        <authorList>
            <person name="Zhao G."/>
            <person name="Zou C."/>
            <person name="Li K."/>
            <person name="Wang K."/>
            <person name="Li T."/>
            <person name="Gao L."/>
            <person name="Zhang X."/>
            <person name="Wang H."/>
            <person name="Yang Z."/>
            <person name="Liu X."/>
            <person name="Jiang W."/>
            <person name="Mao L."/>
            <person name="Kong X."/>
            <person name="Jiao Y."/>
            <person name="Jia J."/>
        </authorList>
    </citation>
    <scope>NUCLEOTIDE SEQUENCE [LARGE SCALE GENOMIC DNA]</scope>
    <source>
        <strain evidence="2">cv. AL8/78</strain>
    </source>
</reference>
<dbReference type="Gramene" id="AET3Gv20710400.1">
    <property type="protein sequence ID" value="AET3Gv20710400.1"/>
    <property type="gene ID" value="AET3Gv20710400"/>
</dbReference>
<dbReference type="AlphaFoldDB" id="A0A453FL26"/>
<reference evidence="2" key="1">
    <citation type="journal article" date="2014" name="Science">
        <title>Ancient hybridizations among the ancestral genomes of bread wheat.</title>
        <authorList>
            <consortium name="International Wheat Genome Sequencing Consortium,"/>
            <person name="Marcussen T."/>
            <person name="Sandve S.R."/>
            <person name="Heier L."/>
            <person name="Spannagl M."/>
            <person name="Pfeifer M."/>
            <person name="Jakobsen K.S."/>
            <person name="Wulff B.B."/>
            <person name="Steuernagel B."/>
            <person name="Mayer K.F."/>
            <person name="Olsen O.A."/>
        </authorList>
    </citation>
    <scope>NUCLEOTIDE SEQUENCE [LARGE SCALE GENOMIC DNA]</scope>
    <source>
        <strain evidence="2">cv. AL8/78</strain>
    </source>
</reference>
<dbReference type="PANTHER" id="PTHR33526">
    <property type="entry name" value="OS07G0123800 PROTEIN"/>
    <property type="match status" value="1"/>
</dbReference>
<reference evidence="1" key="4">
    <citation type="submission" date="2019-03" db="UniProtKB">
        <authorList>
            <consortium name="EnsemblPlants"/>
        </authorList>
    </citation>
    <scope>IDENTIFICATION</scope>
</reference>